<dbReference type="EMBL" id="JBEAFC010000009">
    <property type="protein sequence ID" value="KAL1541243.1"/>
    <property type="molecule type" value="Genomic_DNA"/>
</dbReference>
<protein>
    <submittedName>
        <fullName evidence="2">GTPase-activating protein gyp3-like</fullName>
    </submittedName>
</protein>
<accession>A0ABD1GAT5</accession>
<comment type="caution">
    <text evidence="2">The sequence shown here is derived from an EMBL/GenBank/DDBJ whole genome shotgun (WGS) entry which is preliminary data.</text>
</comment>
<feature type="compositionally biased region" description="Polar residues" evidence="1">
    <location>
        <begin position="34"/>
        <end position="54"/>
    </location>
</feature>
<proteinExistence type="predicted"/>
<feature type="compositionally biased region" description="Polar residues" evidence="1">
    <location>
        <begin position="65"/>
        <end position="80"/>
    </location>
</feature>
<dbReference type="Proteomes" id="UP001567538">
    <property type="component" value="Unassembled WGS sequence"/>
</dbReference>
<organism evidence="2 3">
    <name type="scientific">Salvia divinorum</name>
    <name type="common">Maria pastora</name>
    <name type="synonym">Diviner's sage</name>
    <dbReference type="NCBI Taxonomy" id="28513"/>
    <lineage>
        <taxon>Eukaryota</taxon>
        <taxon>Viridiplantae</taxon>
        <taxon>Streptophyta</taxon>
        <taxon>Embryophyta</taxon>
        <taxon>Tracheophyta</taxon>
        <taxon>Spermatophyta</taxon>
        <taxon>Magnoliopsida</taxon>
        <taxon>eudicotyledons</taxon>
        <taxon>Gunneridae</taxon>
        <taxon>Pentapetalae</taxon>
        <taxon>asterids</taxon>
        <taxon>lamiids</taxon>
        <taxon>Lamiales</taxon>
        <taxon>Lamiaceae</taxon>
        <taxon>Nepetoideae</taxon>
        <taxon>Mentheae</taxon>
        <taxon>Salviinae</taxon>
        <taxon>Salvia</taxon>
        <taxon>Salvia subgen. Calosphace</taxon>
    </lineage>
</organism>
<feature type="region of interest" description="Disordered" evidence="1">
    <location>
        <begin position="34"/>
        <end position="80"/>
    </location>
</feature>
<name>A0ABD1GAT5_SALDI</name>
<gene>
    <name evidence="2" type="ORF">AAHA92_25492</name>
</gene>
<evidence type="ECO:0000313" key="2">
    <source>
        <dbReference type="EMBL" id="KAL1541243.1"/>
    </source>
</evidence>
<evidence type="ECO:0000313" key="3">
    <source>
        <dbReference type="Proteomes" id="UP001567538"/>
    </source>
</evidence>
<keyword evidence="3" id="KW-1185">Reference proteome</keyword>
<evidence type="ECO:0000256" key="1">
    <source>
        <dbReference type="SAM" id="MobiDB-lite"/>
    </source>
</evidence>
<sequence>MYAQDKYDKAMASLDDKEKRVVMAETMLEATLQYESRQSKASSEPNSTKKTSMLSFDLGWRKLNDTGNNVPGDNNGHQQQ</sequence>
<dbReference type="AlphaFoldDB" id="A0ABD1GAT5"/>
<reference evidence="2 3" key="1">
    <citation type="submission" date="2024-06" db="EMBL/GenBank/DDBJ databases">
        <title>A chromosome level genome sequence of Diviner's sage (Salvia divinorum).</title>
        <authorList>
            <person name="Ford S.A."/>
            <person name="Ro D.-K."/>
            <person name="Ness R.W."/>
            <person name="Phillips M.A."/>
        </authorList>
    </citation>
    <scope>NUCLEOTIDE SEQUENCE [LARGE SCALE GENOMIC DNA]</scope>
    <source>
        <strain evidence="2">SAF-2024a</strain>
        <tissue evidence="2">Leaf</tissue>
    </source>
</reference>